<evidence type="ECO:0000256" key="3">
    <source>
        <dbReference type="PROSITE-ProRule" id="PRU00221"/>
    </source>
</evidence>
<feature type="repeat" description="WD" evidence="3">
    <location>
        <begin position="874"/>
        <end position="915"/>
    </location>
</feature>
<feature type="repeat" description="WD" evidence="3">
    <location>
        <begin position="1082"/>
        <end position="1123"/>
    </location>
</feature>
<feature type="repeat" description="WD" evidence="3">
    <location>
        <begin position="1000"/>
        <end position="1041"/>
    </location>
</feature>
<dbReference type="InterPro" id="IPR036388">
    <property type="entry name" value="WH-like_DNA-bd_sf"/>
</dbReference>
<dbReference type="CDD" id="cd00200">
    <property type="entry name" value="WD40"/>
    <property type="match status" value="3"/>
</dbReference>
<feature type="repeat" description="WD" evidence="3">
    <location>
        <begin position="624"/>
        <end position="665"/>
    </location>
</feature>
<gene>
    <name evidence="6" type="ORF">GCM10007977_069320</name>
</gene>
<dbReference type="SUPFAM" id="SSF50978">
    <property type="entry name" value="WD40 repeat-like"/>
    <property type="match status" value="2"/>
</dbReference>
<dbReference type="AlphaFoldDB" id="A0A917U4J2"/>
<dbReference type="PANTHER" id="PTHR19879">
    <property type="entry name" value="TRANSCRIPTION INITIATION FACTOR TFIID"/>
    <property type="match status" value="1"/>
</dbReference>
<evidence type="ECO:0000313" key="6">
    <source>
        <dbReference type="EMBL" id="GGM57817.1"/>
    </source>
</evidence>
<dbReference type="InterPro" id="IPR020472">
    <property type="entry name" value="WD40_PAC1"/>
</dbReference>
<feature type="repeat" description="WD" evidence="3">
    <location>
        <begin position="916"/>
        <end position="957"/>
    </location>
</feature>
<keyword evidence="4" id="KW-0812">Transmembrane</keyword>
<name>A0A917U4J2_9ACTN</name>
<dbReference type="InterPro" id="IPR019775">
    <property type="entry name" value="WD40_repeat_CS"/>
</dbReference>
<keyword evidence="7" id="KW-1185">Reference proteome</keyword>
<dbReference type="InterPro" id="IPR027417">
    <property type="entry name" value="P-loop_NTPase"/>
</dbReference>
<keyword evidence="4" id="KW-1133">Transmembrane helix</keyword>
<dbReference type="Gene3D" id="3.40.50.300">
    <property type="entry name" value="P-loop containing nucleotide triphosphate hydrolases"/>
    <property type="match status" value="1"/>
</dbReference>
<dbReference type="InterPro" id="IPR015943">
    <property type="entry name" value="WD40/YVTN_repeat-like_dom_sf"/>
</dbReference>
<feature type="repeat" description="WD" evidence="3">
    <location>
        <begin position="708"/>
        <end position="749"/>
    </location>
</feature>
<protein>
    <recommendedName>
        <fullName evidence="5">NB-ARC domain-containing protein</fullName>
    </recommendedName>
</protein>
<dbReference type="Pfam" id="PF00931">
    <property type="entry name" value="NB-ARC"/>
    <property type="match status" value="1"/>
</dbReference>
<dbReference type="PRINTS" id="PR00320">
    <property type="entry name" value="GPROTEINBRPT"/>
</dbReference>
<comment type="caution">
    <text evidence="6">The sequence shown here is derived from an EMBL/GenBank/DDBJ whole genome shotgun (WGS) entry which is preliminary data.</text>
</comment>
<feature type="domain" description="NB-ARC" evidence="5">
    <location>
        <begin position="125"/>
        <end position="242"/>
    </location>
</feature>
<reference evidence="6" key="1">
    <citation type="journal article" date="2014" name="Int. J. Syst. Evol. Microbiol.">
        <title>Complete genome sequence of Corynebacterium casei LMG S-19264T (=DSM 44701T), isolated from a smear-ripened cheese.</title>
        <authorList>
            <consortium name="US DOE Joint Genome Institute (JGI-PGF)"/>
            <person name="Walter F."/>
            <person name="Albersmeier A."/>
            <person name="Kalinowski J."/>
            <person name="Ruckert C."/>
        </authorList>
    </citation>
    <scope>NUCLEOTIDE SEQUENCE</scope>
    <source>
        <strain evidence="6">JCM 19831</strain>
    </source>
</reference>
<dbReference type="Gene3D" id="1.25.40.370">
    <property type="match status" value="1"/>
</dbReference>
<feature type="repeat" description="WD" evidence="3">
    <location>
        <begin position="958"/>
        <end position="999"/>
    </location>
</feature>
<sequence>MRISRPGRLGWSLVGFAVLLVCVAAPVWIASTGDVNAAAGWANILALPITAAGLLLVFTEQRQAVHRPAPPAPERRPWMAPPLERMVPRPELGAELIEVLVGPAPEPAARDKAAAGGPAEVGLTTALRGAGGFGKTRLAAWVSHQPRVRERFSGGLLWLTIGQEVHGADLAVRINDLAFALSGSRPALVDPDAAGAELGRILDERERDPVLLVLDDVWDETQLRPFRFGGRACTRLVTTRIPDLLPAGAPCVRVDAMSDAQARQLVAGGLPGLAAGDADRLAELAGRWPLLLNLVNGALRRRVSRGQSPHQAAREITERLRAEGPAAFDPARPVDRSQAVAATIDASLALLGPQDRRRYHDLAVFPEDVDIPLDVLALLWPPNRVEALCEELAGLGLVSDYRLDAPGRRLVLHDVMLAHLRNAEPARQEEVHARLVDAAAGLLPAPGEWWRLPAGARYLWRYLPYHLHGAGRGGELPALVCDPRWIEAKTRRFDSVVTLDADLALIGTPTGRTLRRVLAHAAHLLGPIDPPEALAATLASRLHGIPGLAEQVRRYRDALPAPRLEPIWPLPDLPDPTQPTEPAGHVGPVTNCAFSPDGTLLATTGDDATIRLWRVPDGTQQALFIGHTAPIYGCAFSPDGSLLATAGHDGTVRLWRVADGTQRPHLTGHAGAITRCAFSPDGSLLASTGTDGTVRLWAAADGTAVTVLAGHTDEVNGCAFSPDGTLLATASADGTVRLWKVAAGAAHAVLTGHGGTVHEVAFSPDGTLLASTSDDLTTRVWRVADGSRYGVVDGHACGCAFSPDGSLLATAGLDRAARLYDVATLTERARLQGHTARLVLGCAFSGDGALLATTSVDGTARLWELSGGTERVVLTGSTDWAVGCAFSPDGGTLAVAKGDATVRLWRVADRAPLGVLTGDGSWMDSCAFSPDGRLVAAAGWDRAVRVWQAADGAPHAALAGHTDRVTCLAFSPDGGTLATAGWDRAVRLWRTDTGTELARLTGHTASIWGCAWSPDGTLLATSGDDLTVRVWRVADGTVRWELPHHRGSGACPFSPDGTLLATCDEQVVRLWHAETGTRYRVLSGHTGLVFQAAFAPDGTLLATTGNDSTIRIWQVATGRCVCALRLAGPVEGIAWHPDGTTICAVGGAGVYLLNFLPGDR</sequence>
<proteinExistence type="predicted"/>
<evidence type="ECO:0000256" key="4">
    <source>
        <dbReference type="SAM" id="Phobius"/>
    </source>
</evidence>
<dbReference type="Gene3D" id="1.10.10.10">
    <property type="entry name" value="Winged helix-like DNA-binding domain superfamily/Winged helix DNA-binding domain"/>
    <property type="match status" value="1"/>
</dbReference>
<evidence type="ECO:0000256" key="2">
    <source>
        <dbReference type="ARBA" id="ARBA00022737"/>
    </source>
</evidence>
<feature type="transmembrane region" description="Helical" evidence="4">
    <location>
        <begin position="40"/>
        <end position="58"/>
    </location>
</feature>
<dbReference type="EMBL" id="BMPI01000040">
    <property type="protein sequence ID" value="GGM57817.1"/>
    <property type="molecule type" value="Genomic_DNA"/>
</dbReference>
<dbReference type="GO" id="GO:0005829">
    <property type="term" value="C:cytosol"/>
    <property type="evidence" value="ECO:0007669"/>
    <property type="project" value="UniProtKB-ARBA"/>
</dbReference>
<feature type="repeat" description="WD" evidence="3">
    <location>
        <begin position="750"/>
        <end position="791"/>
    </location>
</feature>
<keyword evidence="2" id="KW-0677">Repeat</keyword>
<keyword evidence="4" id="KW-0472">Membrane</keyword>
<dbReference type="Gene3D" id="2.130.10.10">
    <property type="entry name" value="YVTN repeat-like/Quinoprotein amine dehydrogenase"/>
    <property type="match status" value="6"/>
</dbReference>
<dbReference type="InterPro" id="IPR001680">
    <property type="entry name" value="WD40_rpt"/>
</dbReference>
<dbReference type="SUPFAM" id="SSF52540">
    <property type="entry name" value="P-loop containing nucleoside triphosphate hydrolases"/>
    <property type="match status" value="1"/>
</dbReference>
<dbReference type="GO" id="GO:0043531">
    <property type="term" value="F:ADP binding"/>
    <property type="evidence" value="ECO:0007669"/>
    <property type="project" value="InterPro"/>
</dbReference>
<dbReference type="PANTHER" id="PTHR19879:SF9">
    <property type="entry name" value="TRANSCRIPTION INITIATION FACTOR TFIID SUBUNIT 5"/>
    <property type="match status" value="1"/>
</dbReference>
<feature type="repeat" description="WD" evidence="3">
    <location>
        <begin position="582"/>
        <end position="623"/>
    </location>
</feature>
<keyword evidence="1 3" id="KW-0853">WD repeat</keyword>
<reference evidence="6" key="2">
    <citation type="submission" date="2020-09" db="EMBL/GenBank/DDBJ databases">
        <authorList>
            <person name="Sun Q."/>
            <person name="Ohkuma M."/>
        </authorList>
    </citation>
    <scope>NUCLEOTIDE SEQUENCE</scope>
    <source>
        <strain evidence="6">JCM 19831</strain>
    </source>
</reference>
<evidence type="ECO:0000259" key="5">
    <source>
        <dbReference type="Pfam" id="PF00931"/>
    </source>
</evidence>
<dbReference type="InterPro" id="IPR002182">
    <property type="entry name" value="NB-ARC"/>
</dbReference>
<feature type="repeat" description="WD" evidence="3">
    <location>
        <begin position="839"/>
        <end position="873"/>
    </location>
</feature>
<dbReference type="PROSITE" id="PS50294">
    <property type="entry name" value="WD_REPEATS_REGION"/>
    <property type="match status" value="9"/>
</dbReference>
<feature type="repeat" description="WD" evidence="3">
    <location>
        <begin position="666"/>
        <end position="707"/>
    </location>
</feature>
<evidence type="ECO:0000256" key="1">
    <source>
        <dbReference type="ARBA" id="ARBA00022574"/>
    </source>
</evidence>
<dbReference type="InterPro" id="IPR036322">
    <property type="entry name" value="WD40_repeat_dom_sf"/>
</dbReference>
<dbReference type="RefSeq" id="WP_190254223.1">
    <property type="nucleotide sequence ID" value="NZ_BMPI01000040.1"/>
</dbReference>
<dbReference type="SMART" id="SM00320">
    <property type="entry name" value="WD40"/>
    <property type="match status" value="14"/>
</dbReference>
<dbReference type="PRINTS" id="PR00364">
    <property type="entry name" value="DISEASERSIST"/>
</dbReference>
<dbReference type="PROSITE" id="PS50082">
    <property type="entry name" value="WD_REPEATS_2"/>
    <property type="match status" value="11"/>
</dbReference>
<accession>A0A917U4J2</accession>
<organism evidence="6 7">
    <name type="scientific">Dactylosporangium sucinum</name>
    <dbReference type="NCBI Taxonomy" id="1424081"/>
    <lineage>
        <taxon>Bacteria</taxon>
        <taxon>Bacillati</taxon>
        <taxon>Actinomycetota</taxon>
        <taxon>Actinomycetes</taxon>
        <taxon>Micromonosporales</taxon>
        <taxon>Micromonosporaceae</taxon>
        <taxon>Dactylosporangium</taxon>
    </lineage>
</organism>
<dbReference type="PROSITE" id="PS00678">
    <property type="entry name" value="WD_REPEATS_1"/>
    <property type="match status" value="1"/>
</dbReference>
<dbReference type="Proteomes" id="UP000642070">
    <property type="component" value="Unassembled WGS sequence"/>
</dbReference>
<dbReference type="Pfam" id="PF00400">
    <property type="entry name" value="WD40"/>
    <property type="match status" value="13"/>
</dbReference>
<evidence type="ECO:0000313" key="7">
    <source>
        <dbReference type="Proteomes" id="UP000642070"/>
    </source>
</evidence>